<accession>A0ABS5JSP7</accession>
<evidence type="ECO:0000256" key="1">
    <source>
        <dbReference type="ARBA" id="ARBA00006525"/>
    </source>
</evidence>
<dbReference type="PANTHER" id="PTHR43022:SF1">
    <property type="entry name" value="PROTEIN SMF"/>
    <property type="match status" value="1"/>
</dbReference>
<feature type="domain" description="Helix-hairpin-helix DNA-binding motif class 1" evidence="2">
    <location>
        <begin position="9"/>
        <end position="28"/>
    </location>
</feature>
<dbReference type="SMART" id="SM00278">
    <property type="entry name" value="HhH1"/>
    <property type="match status" value="2"/>
</dbReference>
<reference evidence="3 4" key="1">
    <citation type="journal article" date="2015" name="Int. J. Syst. Evol. Microbiol.">
        <title>Carboxylicivirga linearis sp. nov., isolated from a sea cucumber culture pond.</title>
        <authorList>
            <person name="Wang F.Q."/>
            <person name="Zhou Y.X."/>
            <person name="Lin X.Z."/>
            <person name="Chen G.J."/>
            <person name="Du Z.J."/>
        </authorList>
    </citation>
    <scope>NUCLEOTIDE SEQUENCE [LARGE SCALE GENOMIC DNA]</scope>
    <source>
        <strain evidence="3 4">FB218</strain>
    </source>
</reference>
<dbReference type="Pfam" id="PF17782">
    <property type="entry name" value="WHD_DprA"/>
    <property type="match status" value="1"/>
</dbReference>
<dbReference type="InterPro" id="IPR010994">
    <property type="entry name" value="RuvA_2-like"/>
</dbReference>
<dbReference type="Proteomes" id="UP000708576">
    <property type="component" value="Unassembled WGS sequence"/>
</dbReference>
<dbReference type="Pfam" id="PF02481">
    <property type="entry name" value="DNA_processg_A"/>
    <property type="match status" value="1"/>
</dbReference>
<evidence type="ECO:0000313" key="3">
    <source>
        <dbReference type="EMBL" id="MBS2097877.1"/>
    </source>
</evidence>
<comment type="similarity">
    <text evidence="1">Belongs to the DprA/Smf family.</text>
</comment>
<comment type="caution">
    <text evidence="3">The sequence shown here is derived from an EMBL/GenBank/DDBJ whole genome shotgun (WGS) entry which is preliminary data.</text>
</comment>
<gene>
    <name evidence="3" type="primary">dprA</name>
    <name evidence="3" type="ORF">KEM10_06260</name>
</gene>
<dbReference type="InterPro" id="IPR041614">
    <property type="entry name" value="DprA_WH"/>
</dbReference>
<dbReference type="NCBIfam" id="TIGR00732">
    <property type="entry name" value="dprA"/>
    <property type="match status" value="1"/>
</dbReference>
<feature type="domain" description="Helix-hairpin-helix DNA-binding motif class 1" evidence="2">
    <location>
        <begin position="41"/>
        <end position="60"/>
    </location>
</feature>
<dbReference type="InterPro" id="IPR003583">
    <property type="entry name" value="Hlx-hairpin-Hlx_DNA-bd_motif"/>
</dbReference>
<evidence type="ECO:0000313" key="4">
    <source>
        <dbReference type="Proteomes" id="UP000708576"/>
    </source>
</evidence>
<dbReference type="Gene3D" id="3.40.50.450">
    <property type="match status" value="1"/>
</dbReference>
<keyword evidence="4" id="KW-1185">Reference proteome</keyword>
<dbReference type="InterPro" id="IPR003488">
    <property type="entry name" value="DprA"/>
</dbReference>
<evidence type="ECO:0000259" key="2">
    <source>
        <dbReference type="SMART" id="SM00278"/>
    </source>
</evidence>
<proteinExistence type="inferred from homology"/>
<sequence>MTELLRYQIALSLIKGIGPKLARNLVAYVGDVKEVFKEKESTLAKIPGIGPVVARSIKSSDVMARAEEEIDFIQRHQIKAVFYTSDEYPKRLSYCEDAPLLLYIKGDNYLDGKKVLGVVGTRKASDDAKINCEKLIGDLAIQFPDLVIISGLAYGVDICAHQAALKNNLNTYGVLAHGLDRIYPSLHRNTAAQMVEQGGLITEFVTQTNPDKPNFVKRNRIVAGLVDALVVVESGVKGGAVITARIASSYNRDVLAYPGSVSNELAKGCNYLIKSNIGGLIEDAQDLMNSLGWEGDKNHNLVQRIIFKEFNNSEEEVLYDILYKNKEMTANELSLESNFPVSKVSASMLSLEFAGLIKSLPGNAFRII</sequence>
<dbReference type="SUPFAM" id="SSF47781">
    <property type="entry name" value="RuvA domain 2-like"/>
    <property type="match status" value="1"/>
</dbReference>
<dbReference type="PANTHER" id="PTHR43022">
    <property type="entry name" value="PROTEIN SMF"/>
    <property type="match status" value="1"/>
</dbReference>
<dbReference type="SUPFAM" id="SSF102405">
    <property type="entry name" value="MCP/YpsA-like"/>
    <property type="match status" value="1"/>
</dbReference>
<dbReference type="Pfam" id="PF14520">
    <property type="entry name" value="HHH_5"/>
    <property type="match status" value="1"/>
</dbReference>
<name>A0ABS5JSP7_9BACT</name>
<organism evidence="3 4">
    <name type="scientific">Carboxylicivirga linearis</name>
    <dbReference type="NCBI Taxonomy" id="1628157"/>
    <lineage>
        <taxon>Bacteria</taxon>
        <taxon>Pseudomonadati</taxon>
        <taxon>Bacteroidota</taxon>
        <taxon>Bacteroidia</taxon>
        <taxon>Marinilabiliales</taxon>
        <taxon>Marinilabiliaceae</taxon>
        <taxon>Carboxylicivirga</taxon>
    </lineage>
</organism>
<dbReference type="EMBL" id="JAGUCO010000003">
    <property type="protein sequence ID" value="MBS2097877.1"/>
    <property type="molecule type" value="Genomic_DNA"/>
</dbReference>
<dbReference type="InterPro" id="IPR057666">
    <property type="entry name" value="DrpA_SLOG"/>
</dbReference>
<protein>
    <submittedName>
        <fullName evidence="3">DNA-processing protein DprA</fullName>
    </submittedName>
</protein>